<feature type="chain" id="PRO_5044795002" description="Secreted protein" evidence="1">
    <location>
        <begin position="22"/>
        <end position="91"/>
    </location>
</feature>
<organism evidence="2 3">
    <name type="scientific">Gnathostoma spinigerum</name>
    <dbReference type="NCBI Taxonomy" id="75299"/>
    <lineage>
        <taxon>Eukaryota</taxon>
        <taxon>Metazoa</taxon>
        <taxon>Ecdysozoa</taxon>
        <taxon>Nematoda</taxon>
        <taxon>Chromadorea</taxon>
        <taxon>Rhabditida</taxon>
        <taxon>Spirurina</taxon>
        <taxon>Gnathostomatomorpha</taxon>
        <taxon>Gnathostomatoidea</taxon>
        <taxon>Gnathostomatidae</taxon>
        <taxon>Gnathostoma</taxon>
    </lineage>
</organism>
<protein>
    <recommendedName>
        <fullName evidence="4">Secreted protein</fullName>
    </recommendedName>
</protein>
<dbReference type="AlphaFoldDB" id="A0ABD6EHJ8"/>
<dbReference type="Proteomes" id="UP001608902">
    <property type="component" value="Unassembled WGS sequence"/>
</dbReference>
<evidence type="ECO:0008006" key="4">
    <source>
        <dbReference type="Google" id="ProtNLM"/>
    </source>
</evidence>
<sequence>MIITLSCLKRFFLSFTLFANGSENGSVRATTVRTNTNDAIFYGGRPARIRDSIGRRGLRCARGPAHVSVCVNTIVSLFSRNLPKCNTTKTQ</sequence>
<keyword evidence="3" id="KW-1185">Reference proteome</keyword>
<proteinExistence type="predicted"/>
<feature type="signal peptide" evidence="1">
    <location>
        <begin position="1"/>
        <end position="21"/>
    </location>
</feature>
<keyword evidence="1" id="KW-0732">Signal</keyword>
<evidence type="ECO:0000313" key="2">
    <source>
        <dbReference type="EMBL" id="MFH4979383.1"/>
    </source>
</evidence>
<reference evidence="2 3" key="1">
    <citation type="submission" date="2024-08" db="EMBL/GenBank/DDBJ databases">
        <title>Gnathostoma spinigerum genome.</title>
        <authorList>
            <person name="Gonzalez-Bertolin B."/>
            <person name="Monzon S."/>
            <person name="Zaballos A."/>
            <person name="Jimenez P."/>
            <person name="Dekumyoy P."/>
            <person name="Varona S."/>
            <person name="Cuesta I."/>
            <person name="Sumanam S."/>
            <person name="Adisakwattana P."/>
            <person name="Gasser R.B."/>
            <person name="Hernandez-Gonzalez A."/>
            <person name="Young N.D."/>
            <person name="Perteguer M.J."/>
        </authorList>
    </citation>
    <scope>NUCLEOTIDE SEQUENCE [LARGE SCALE GENOMIC DNA]</scope>
    <source>
        <strain evidence="2">AL3</strain>
        <tissue evidence="2">Liver</tissue>
    </source>
</reference>
<name>A0ABD6EHJ8_9BILA</name>
<comment type="caution">
    <text evidence="2">The sequence shown here is derived from an EMBL/GenBank/DDBJ whole genome shotgun (WGS) entry which is preliminary data.</text>
</comment>
<evidence type="ECO:0000313" key="3">
    <source>
        <dbReference type="Proteomes" id="UP001608902"/>
    </source>
</evidence>
<accession>A0ABD6EHJ8</accession>
<dbReference type="EMBL" id="JBGFUD010004130">
    <property type="protein sequence ID" value="MFH4979383.1"/>
    <property type="molecule type" value="Genomic_DNA"/>
</dbReference>
<evidence type="ECO:0000256" key="1">
    <source>
        <dbReference type="SAM" id="SignalP"/>
    </source>
</evidence>
<gene>
    <name evidence="2" type="ORF">AB6A40_006092</name>
</gene>